<sequence length="22" mass="2439">MMPYEPYSEREEGCACISSKGA</sequence>
<evidence type="ECO:0000313" key="1">
    <source>
        <dbReference type="EMBL" id="JAD22468.1"/>
    </source>
</evidence>
<organism evidence="1">
    <name type="scientific">Arundo donax</name>
    <name type="common">Giant reed</name>
    <name type="synonym">Donax arundinaceus</name>
    <dbReference type="NCBI Taxonomy" id="35708"/>
    <lineage>
        <taxon>Eukaryota</taxon>
        <taxon>Viridiplantae</taxon>
        <taxon>Streptophyta</taxon>
        <taxon>Embryophyta</taxon>
        <taxon>Tracheophyta</taxon>
        <taxon>Spermatophyta</taxon>
        <taxon>Magnoliopsida</taxon>
        <taxon>Liliopsida</taxon>
        <taxon>Poales</taxon>
        <taxon>Poaceae</taxon>
        <taxon>PACMAD clade</taxon>
        <taxon>Arundinoideae</taxon>
        <taxon>Arundineae</taxon>
        <taxon>Arundo</taxon>
    </lineage>
</organism>
<dbReference type="EMBL" id="GBRH01275427">
    <property type="protein sequence ID" value="JAD22468.1"/>
    <property type="molecule type" value="Transcribed_RNA"/>
</dbReference>
<protein>
    <submittedName>
        <fullName evidence="1">Uncharacterized protein</fullName>
    </submittedName>
</protein>
<proteinExistence type="predicted"/>
<dbReference type="AlphaFoldDB" id="A0A0A8YAN8"/>
<name>A0A0A8YAN8_ARUDO</name>
<reference evidence="1" key="2">
    <citation type="journal article" date="2015" name="Data Brief">
        <title>Shoot transcriptome of the giant reed, Arundo donax.</title>
        <authorList>
            <person name="Barrero R.A."/>
            <person name="Guerrero F.D."/>
            <person name="Moolhuijzen P."/>
            <person name="Goolsby J.A."/>
            <person name="Tidwell J."/>
            <person name="Bellgard S.E."/>
            <person name="Bellgard M.I."/>
        </authorList>
    </citation>
    <scope>NUCLEOTIDE SEQUENCE</scope>
    <source>
        <tissue evidence="1">Shoot tissue taken approximately 20 cm above the soil surface</tissue>
    </source>
</reference>
<reference evidence="1" key="1">
    <citation type="submission" date="2014-09" db="EMBL/GenBank/DDBJ databases">
        <authorList>
            <person name="Magalhaes I.L.F."/>
            <person name="Oliveira U."/>
            <person name="Santos F.R."/>
            <person name="Vidigal T.H.D.A."/>
            <person name="Brescovit A.D."/>
            <person name="Santos A.J."/>
        </authorList>
    </citation>
    <scope>NUCLEOTIDE SEQUENCE</scope>
    <source>
        <tissue evidence="1">Shoot tissue taken approximately 20 cm above the soil surface</tissue>
    </source>
</reference>
<accession>A0A0A8YAN8</accession>